<dbReference type="Pfam" id="PF16188">
    <property type="entry name" value="Peptidase_M24_C"/>
    <property type="match status" value="1"/>
</dbReference>
<dbReference type="InterPro" id="IPR029149">
    <property type="entry name" value="Creatin/AminoP/Spt16_N"/>
</dbReference>
<dbReference type="Proteomes" id="UP000539372">
    <property type="component" value="Unassembled WGS sequence"/>
</dbReference>
<comment type="caution">
    <text evidence="10">The sequence shown here is derived from an EMBL/GenBank/DDBJ whole genome shotgun (WGS) entry which is preliminary data.</text>
</comment>
<evidence type="ECO:0000256" key="2">
    <source>
        <dbReference type="ARBA" id="ARBA00022670"/>
    </source>
</evidence>
<dbReference type="Pfam" id="PF01321">
    <property type="entry name" value="Creatinase_N"/>
    <property type="match status" value="1"/>
</dbReference>
<dbReference type="GO" id="GO:0005737">
    <property type="term" value="C:cytoplasm"/>
    <property type="evidence" value="ECO:0007669"/>
    <property type="project" value="UniProtKB-ARBA"/>
</dbReference>
<dbReference type="GO" id="GO:0046872">
    <property type="term" value="F:metal ion binding"/>
    <property type="evidence" value="ECO:0007669"/>
    <property type="project" value="UniProtKB-KW"/>
</dbReference>
<proteinExistence type="inferred from homology"/>
<dbReference type="Pfam" id="PF16189">
    <property type="entry name" value="Creatinase_N_2"/>
    <property type="match status" value="1"/>
</dbReference>
<dbReference type="GO" id="GO:0006508">
    <property type="term" value="P:proteolysis"/>
    <property type="evidence" value="ECO:0007669"/>
    <property type="project" value="UniProtKB-KW"/>
</dbReference>
<evidence type="ECO:0000259" key="8">
    <source>
        <dbReference type="Pfam" id="PF01321"/>
    </source>
</evidence>
<accession>A0A7Y0E223</accession>
<evidence type="ECO:0000256" key="3">
    <source>
        <dbReference type="ARBA" id="ARBA00022723"/>
    </source>
</evidence>
<dbReference type="PANTHER" id="PTHR43763">
    <property type="entry name" value="XAA-PRO AMINOPEPTIDASE 1"/>
    <property type="match status" value="1"/>
</dbReference>
<feature type="domain" description="Peptidase M24 C-terminal" evidence="9">
    <location>
        <begin position="613"/>
        <end position="672"/>
    </location>
</feature>
<dbReference type="PANTHER" id="PTHR43763:SF6">
    <property type="entry name" value="XAA-PRO AMINOPEPTIDASE 1"/>
    <property type="match status" value="1"/>
</dbReference>
<dbReference type="InterPro" id="IPR032416">
    <property type="entry name" value="Peptidase_M24_C"/>
</dbReference>
<dbReference type="InterPro" id="IPR000587">
    <property type="entry name" value="Creatinase_N"/>
</dbReference>
<dbReference type="RefSeq" id="WP_169626143.1">
    <property type="nucleotide sequence ID" value="NZ_JABBNT010000004.1"/>
</dbReference>
<dbReference type="InterPro" id="IPR036005">
    <property type="entry name" value="Creatinase/aminopeptidase-like"/>
</dbReference>
<evidence type="ECO:0000256" key="6">
    <source>
        <dbReference type="RuleBase" id="RU000590"/>
    </source>
</evidence>
<dbReference type="Gene3D" id="3.90.230.10">
    <property type="entry name" value="Creatinase/methionine aminopeptidase superfamily"/>
    <property type="match status" value="1"/>
</dbReference>
<evidence type="ECO:0000259" key="9">
    <source>
        <dbReference type="Pfam" id="PF16188"/>
    </source>
</evidence>
<keyword evidence="3 6" id="KW-0479">Metal-binding</keyword>
<feature type="domain" description="Creatinase N-terminal" evidence="8">
    <location>
        <begin position="83"/>
        <end position="194"/>
    </location>
</feature>
<dbReference type="PROSITE" id="PS00491">
    <property type="entry name" value="PROLINE_PEPTIDASE"/>
    <property type="match status" value="1"/>
</dbReference>
<dbReference type="InterPro" id="IPR000994">
    <property type="entry name" value="Pept_M24"/>
</dbReference>
<feature type="domain" description="Peptidase M24" evidence="7">
    <location>
        <begin position="387"/>
        <end position="600"/>
    </location>
</feature>
<dbReference type="SUPFAM" id="SSF53092">
    <property type="entry name" value="Creatinase/prolidase N-terminal domain"/>
    <property type="match status" value="2"/>
</dbReference>
<keyword evidence="2" id="KW-0645">Protease</keyword>
<reference evidence="10 11" key="1">
    <citation type="submission" date="2020-04" db="EMBL/GenBank/DDBJ databases">
        <title>Rhodospirillaceae bacterium KN72 isolated from deep sea.</title>
        <authorList>
            <person name="Zhang D.-C."/>
        </authorList>
    </citation>
    <scope>NUCLEOTIDE SEQUENCE [LARGE SCALE GENOMIC DNA]</scope>
    <source>
        <strain evidence="10 11">KN72</strain>
    </source>
</reference>
<keyword evidence="5" id="KW-0482">Metalloprotease</keyword>
<dbReference type="InterPro" id="IPR001131">
    <property type="entry name" value="Peptidase_M24B_aminopep-P_CS"/>
</dbReference>
<dbReference type="AlphaFoldDB" id="A0A7Y0E223"/>
<dbReference type="FunFam" id="3.90.230.10:FF:000009">
    <property type="entry name" value="xaa-Pro aminopeptidase 2"/>
    <property type="match status" value="1"/>
</dbReference>
<comment type="similarity">
    <text evidence="1 6">Belongs to the peptidase M24B family.</text>
</comment>
<protein>
    <submittedName>
        <fullName evidence="10">Aminopeptidase P family protein</fullName>
    </submittedName>
</protein>
<evidence type="ECO:0000313" key="11">
    <source>
        <dbReference type="Proteomes" id="UP000539372"/>
    </source>
</evidence>
<dbReference type="CDD" id="cd01085">
    <property type="entry name" value="APP"/>
    <property type="match status" value="1"/>
</dbReference>
<evidence type="ECO:0000313" key="10">
    <source>
        <dbReference type="EMBL" id="NMM45761.1"/>
    </source>
</evidence>
<organism evidence="10 11">
    <name type="scientific">Pacificispira spongiicola</name>
    <dbReference type="NCBI Taxonomy" id="2729598"/>
    <lineage>
        <taxon>Bacteria</taxon>
        <taxon>Pseudomonadati</taxon>
        <taxon>Pseudomonadota</taxon>
        <taxon>Alphaproteobacteria</taxon>
        <taxon>Rhodospirillales</taxon>
        <taxon>Rhodospirillaceae</taxon>
        <taxon>Pacificispira</taxon>
    </lineage>
</organism>
<keyword evidence="4" id="KW-0378">Hydrolase</keyword>
<dbReference type="EMBL" id="JABBNT010000004">
    <property type="protein sequence ID" value="NMM45761.1"/>
    <property type="molecule type" value="Genomic_DNA"/>
</dbReference>
<dbReference type="Gene3D" id="3.40.350.10">
    <property type="entry name" value="Creatinase/prolidase N-terminal domain"/>
    <property type="match status" value="2"/>
</dbReference>
<dbReference type="Pfam" id="PF00557">
    <property type="entry name" value="Peptidase_M24"/>
    <property type="match status" value="1"/>
</dbReference>
<keyword evidence="11" id="KW-1185">Reference proteome</keyword>
<sequence length="672" mass="73055">MTSSALSDLKALLLDADIRREDAELESLLRGAAAAPDDARDRWTELLAPSADPGLRDRLINAGRRFMDGLGDSFTDGPAPASRLEALREEMRRQGLDGLVIPRTDEYQGEYIPQKSERVLWLTGFSGSAGTVVVGLDKAAIFVDGRYTLQVRDQVNIDLFEPRHLIEQPATDWIAETFKTGDRIGFDPWLHTQHGAGHLNIAAQKAGAVLIRVENNPVDAVWADRPAAPVAPVVPQEMRFAGESAEDKRARLGKALTDKGIDAAAITATDSIAWLLNMRGADVPNCPLPLSFALLNADATVDWFIDDRKLTPDARAALGNGIVVRPESEFADALADLGRQGKVVQADPATAPCLVFDRLSQYGAKTVEAADPCLLPKACKNDVEIEGTRTAHKRDGAALSRFLHWLSVEAPKGGQTELSVIDRLAKFRAEGEHFRGFSFDTIAGAGPNGAVIHYRAVERTNRKVETGQLLLVDSGGQYLDGTTDVTRTMAVGTPAREMMERFTLVLKGHIAIATARFPVGVTGSQLDTLARLPLWQAGLDFDHGTGHGVGSYLNVHEGPQRIAKAFNAVALKPGMILSNEPGYYKAGEYGIRIENLVVVRAVESAPDGAERDLLEFETITLAPIDRTLIVVDMLTGPEREWLNAYHVRVRDAILPQLDGEASDWLRQATEPV</sequence>
<dbReference type="InterPro" id="IPR050422">
    <property type="entry name" value="X-Pro_aminopeptidase_P"/>
</dbReference>
<dbReference type="SUPFAM" id="SSF55920">
    <property type="entry name" value="Creatinase/aminopeptidase"/>
    <property type="match status" value="1"/>
</dbReference>
<evidence type="ECO:0000259" key="7">
    <source>
        <dbReference type="Pfam" id="PF00557"/>
    </source>
</evidence>
<gene>
    <name evidence="10" type="ORF">HH303_14790</name>
</gene>
<evidence type="ECO:0000256" key="1">
    <source>
        <dbReference type="ARBA" id="ARBA00008766"/>
    </source>
</evidence>
<dbReference type="GO" id="GO:0070006">
    <property type="term" value="F:metalloaminopeptidase activity"/>
    <property type="evidence" value="ECO:0007669"/>
    <property type="project" value="InterPro"/>
</dbReference>
<evidence type="ECO:0000256" key="5">
    <source>
        <dbReference type="ARBA" id="ARBA00023049"/>
    </source>
</evidence>
<keyword evidence="10" id="KW-0031">Aminopeptidase</keyword>
<dbReference type="InterPro" id="IPR033740">
    <property type="entry name" value="Pept_M24B"/>
</dbReference>
<name>A0A7Y0E223_9PROT</name>
<evidence type="ECO:0000256" key="4">
    <source>
        <dbReference type="ARBA" id="ARBA00022801"/>
    </source>
</evidence>